<protein>
    <submittedName>
        <fullName evidence="7">L-allo-threonine aldolase</fullName>
    </submittedName>
</protein>
<keyword evidence="4" id="KW-0456">Lyase</keyword>
<dbReference type="Gene3D" id="3.40.640.10">
    <property type="entry name" value="Type I PLP-dependent aspartate aminotransferase-like (Major domain)"/>
    <property type="match status" value="1"/>
</dbReference>
<dbReference type="InterPro" id="IPR015421">
    <property type="entry name" value="PyrdxlP-dep_Trfase_major"/>
</dbReference>
<comment type="cofactor">
    <cofactor evidence="1">
        <name>pyridoxal 5'-phosphate</name>
        <dbReference type="ChEBI" id="CHEBI:597326"/>
    </cofactor>
</comment>
<dbReference type="EMBL" id="LSBH01000008">
    <property type="protein sequence ID" value="OAQ75579.1"/>
    <property type="molecule type" value="Genomic_DNA"/>
</dbReference>
<evidence type="ECO:0000256" key="2">
    <source>
        <dbReference type="ARBA" id="ARBA00006966"/>
    </source>
</evidence>
<dbReference type="SUPFAM" id="SSF53383">
    <property type="entry name" value="PLP-dependent transferases"/>
    <property type="match status" value="1"/>
</dbReference>
<comment type="similarity">
    <text evidence="2">Belongs to the threonine aldolase family.</text>
</comment>
<gene>
    <name evidence="6" type="ORF">VFPBJ_09552</name>
    <name evidence="7" type="ORF">VFPFJ_09660</name>
</gene>
<dbReference type="GO" id="GO:0008732">
    <property type="term" value="F:L-allo-threonine aldolase activity"/>
    <property type="evidence" value="ECO:0007669"/>
    <property type="project" value="TreeGrafter"/>
</dbReference>
<dbReference type="GO" id="GO:0005829">
    <property type="term" value="C:cytosol"/>
    <property type="evidence" value="ECO:0007669"/>
    <property type="project" value="TreeGrafter"/>
</dbReference>
<accession>A0A179GTC4</accession>
<dbReference type="InterPro" id="IPR001597">
    <property type="entry name" value="ArAA_b-elim_lyase/Thr_aldolase"/>
</dbReference>
<dbReference type="PANTHER" id="PTHR48097">
    <property type="entry name" value="L-THREONINE ALDOLASE-RELATED"/>
    <property type="match status" value="1"/>
</dbReference>
<reference evidence="7 8" key="1">
    <citation type="submission" date="2016-02" db="EMBL/GenBank/DDBJ databases">
        <title>Biosynthesis of antibiotic leucinostatins and their inhibition on Phytophthora in bio-control Purpureocillium lilacinum.</title>
        <authorList>
            <person name="Wang G."/>
            <person name="Liu Z."/>
            <person name="Lin R."/>
            <person name="Li E."/>
            <person name="Mao Z."/>
            <person name="Ling J."/>
            <person name="Yin W."/>
            <person name="Xie B."/>
        </authorList>
    </citation>
    <scope>NUCLEOTIDE SEQUENCE [LARGE SCALE GENOMIC DNA]</scope>
    <source>
        <strain evidence="6">PLBJ-1</strain>
        <strain evidence="7">PLFJ-1</strain>
    </source>
</reference>
<name>A0A179GTC4_PURLI</name>
<feature type="domain" description="Aromatic amino acid beta-eliminating lyase/threonine aldolase" evidence="5">
    <location>
        <begin position="244"/>
        <end position="531"/>
    </location>
</feature>
<dbReference type="Gene3D" id="2.60.120.620">
    <property type="entry name" value="q2cbj1_9rhob like domain"/>
    <property type="match status" value="1"/>
</dbReference>
<comment type="caution">
    <text evidence="7">The sequence shown here is derived from an EMBL/GenBank/DDBJ whole genome shotgun (WGS) entry which is preliminary data.</text>
</comment>
<dbReference type="GO" id="GO:0006567">
    <property type="term" value="P:L-threonine catabolic process"/>
    <property type="evidence" value="ECO:0007669"/>
    <property type="project" value="TreeGrafter"/>
</dbReference>
<evidence type="ECO:0000256" key="3">
    <source>
        <dbReference type="ARBA" id="ARBA00022898"/>
    </source>
</evidence>
<dbReference type="Proteomes" id="UP000078340">
    <property type="component" value="Unassembled WGS sequence"/>
</dbReference>
<dbReference type="Proteomes" id="UP000078240">
    <property type="component" value="Unassembled WGS sequence"/>
</dbReference>
<evidence type="ECO:0000259" key="5">
    <source>
        <dbReference type="Pfam" id="PF01212"/>
    </source>
</evidence>
<evidence type="ECO:0000256" key="4">
    <source>
        <dbReference type="ARBA" id="ARBA00023239"/>
    </source>
</evidence>
<evidence type="ECO:0000256" key="1">
    <source>
        <dbReference type="ARBA" id="ARBA00001933"/>
    </source>
</evidence>
<dbReference type="AlphaFoldDB" id="A0A179GTC4"/>
<dbReference type="EMBL" id="LSBI01000009">
    <property type="protein sequence ID" value="OAQ81205.1"/>
    <property type="molecule type" value="Genomic_DNA"/>
</dbReference>
<dbReference type="GO" id="GO:0006545">
    <property type="term" value="P:glycine biosynthetic process"/>
    <property type="evidence" value="ECO:0007669"/>
    <property type="project" value="TreeGrafter"/>
</dbReference>
<evidence type="ECO:0000313" key="6">
    <source>
        <dbReference type="EMBL" id="OAQ75579.1"/>
    </source>
</evidence>
<dbReference type="STRING" id="33203.A0A179GTC4"/>
<dbReference type="Pfam" id="PF01212">
    <property type="entry name" value="Beta_elim_lyase"/>
    <property type="match status" value="1"/>
</dbReference>
<evidence type="ECO:0000313" key="7">
    <source>
        <dbReference type="EMBL" id="OAQ81205.1"/>
    </source>
</evidence>
<dbReference type="KEGG" id="plj:28891778"/>
<organism evidence="7 8">
    <name type="scientific">Purpureocillium lilacinum</name>
    <name type="common">Paecilomyces lilacinus</name>
    <dbReference type="NCBI Taxonomy" id="33203"/>
    <lineage>
        <taxon>Eukaryota</taxon>
        <taxon>Fungi</taxon>
        <taxon>Dikarya</taxon>
        <taxon>Ascomycota</taxon>
        <taxon>Pezizomycotina</taxon>
        <taxon>Sordariomycetes</taxon>
        <taxon>Hypocreomycetidae</taxon>
        <taxon>Hypocreales</taxon>
        <taxon>Ophiocordycipitaceae</taxon>
        <taxon>Purpureocillium</taxon>
    </lineage>
</organism>
<dbReference type="PANTHER" id="PTHR48097:SF9">
    <property type="entry name" value="L-THREONINE ALDOLASE"/>
    <property type="match status" value="1"/>
</dbReference>
<proteinExistence type="inferred from homology"/>
<dbReference type="FunFam" id="3.40.640.10:FF:000030">
    <property type="entry name" value="Low-specificity L-threonine aldolase"/>
    <property type="match status" value="1"/>
</dbReference>
<evidence type="ECO:0000313" key="8">
    <source>
        <dbReference type="Proteomes" id="UP000078340"/>
    </source>
</evidence>
<dbReference type="GeneID" id="28891778"/>
<keyword evidence="3" id="KW-0663">Pyridoxal phosphate</keyword>
<dbReference type="InterPro" id="IPR015424">
    <property type="entry name" value="PyrdxlP-dep_Trfase"/>
</dbReference>
<sequence length="596" mass="66741">MNVLWNLVDRFVEQDKYFEDAKKWEDFHCKLSAEEGLDAWYRVFNRIAGFFPDWDVQIASEAPGRSYFSGIFRALNDSTHLHCDFAPYDSHTEDWIINSVEYQIVFNLYLAPVRDGRTIVYDVQWTQDALKQRDPDSYGYHHDLVSGARKVYCEPTLGALCMFNSRNMHEVEAVTPEEMPSLGLKYRPRLCLSSFMGLLPSSKSGGKPRLIFWSRRGHQVLELEKQRQPEPNLAWSHSDEASNDFRSDIFTKPTLPMLDAIINTTLGDNVMEEDSTTNRFQEYVAELVGHDASLLVMSGTMGNQVALRTALTAPPHSILADHRGHIVTFESGGAAAMCGALIRTVVPSNGHHLTLDDVKRHATLTDTVYDCPTRIISLENTLWGTVMPLSDMRAISQWARSQDPPIHMHLDGARLWEAVATGAFTLRDVGECFDSMQLCLSKGLGAPIGSVVTGSLAFIKRAKWSRHYLGGDIRAAGLISAPARVAIDDVFLGGKLRAAQDKAKRASALWVDLGGKLQAPTETNQIWLDLDASGLTHDDFYPVAGQFDLKMMDLIPGRVVLHYQITELAFARLCSFFKALLPREQRTGTVENTLEN</sequence>